<accession>A0A4Q7NXG2</accession>
<evidence type="ECO:0000313" key="1">
    <source>
        <dbReference type="EMBL" id="RZS92071.1"/>
    </source>
</evidence>
<dbReference type="EMBL" id="SGXF01000010">
    <property type="protein sequence ID" value="RZS92071.1"/>
    <property type="molecule type" value="Genomic_DNA"/>
</dbReference>
<reference evidence="1 2" key="1">
    <citation type="submission" date="2019-02" db="EMBL/GenBank/DDBJ databases">
        <title>Genomic Encyclopedia of Type Strains, Phase IV (KMG-IV): sequencing the most valuable type-strain genomes for metagenomic binning, comparative biology and taxonomic classification.</title>
        <authorList>
            <person name="Goeker M."/>
        </authorList>
    </citation>
    <scope>NUCLEOTIDE SEQUENCE [LARGE SCALE GENOMIC DNA]</scope>
    <source>
        <strain evidence="1 2">DSM 29486</strain>
    </source>
</reference>
<gene>
    <name evidence="1" type="ORF">EV209_3190</name>
</gene>
<dbReference type="Proteomes" id="UP000292927">
    <property type="component" value="Unassembled WGS sequence"/>
</dbReference>
<name>A0A4Q7NXG2_9FIRM</name>
<comment type="caution">
    <text evidence="1">The sequence shown here is derived from an EMBL/GenBank/DDBJ whole genome shotgun (WGS) entry which is preliminary data.</text>
</comment>
<sequence>MRFVYTVDRVTMMIRTYSELSKLKTFKERYEYLRLGGVVGADTFGFDRYLNQIFYRSMEWKSVRDFVIVRDNGCDLGIEGREICGKILIHHMNPISVEDILKRSDFLLNPEFLISTILTTHNAIHYGDESLLVTEPIVRSRNDTCPWKH</sequence>
<protein>
    <recommendedName>
        <fullName evidence="3">HNH endonuclease</fullName>
    </recommendedName>
</protein>
<keyword evidence="2" id="KW-1185">Reference proteome</keyword>
<dbReference type="AlphaFoldDB" id="A0A4Q7NXG2"/>
<evidence type="ECO:0000313" key="2">
    <source>
        <dbReference type="Proteomes" id="UP000292927"/>
    </source>
</evidence>
<organism evidence="1 2">
    <name type="scientific">Cuneatibacter caecimuris</name>
    <dbReference type="NCBI Taxonomy" id="1796618"/>
    <lineage>
        <taxon>Bacteria</taxon>
        <taxon>Bacillati</taxon>
        <taxon>Bacillota</taxon>
        <taxon>Clostridia</taxon>
        <taxon>Lachnospirales</taxon>
        <taxon>Lachnospiraceae</taxon>
        <taxon>Cuneatibacter</taxon>
    </lineage>
</organism>
<evidence type="ECO:0008006" key="3">
    <source>
        <dbReference type="Google" id="ProtNLM"/>
    </source>
</evidence>
<proteinExistence type="predicted"/>